<dbReference type="Gene3D" id="1.10.10.10">
    <property type="entry name" value="Winged helix-like DNA-binding domain superfamily/Winged helix DNA-binding domain"/>
    <property type="match status" value="1"/>
</dbReference>
<reference evidence="6 8" key="1">
    <citation type="submission" date="2015-11" db="EMBL/GenBank/DDBJ databases">
        <title>Genomic analysis of 38 Legionella species identifies large and diverse effector repertoires.</title>
        <authorList>
            <person name="Burstein D."/>
            <person name="Amaro F."/>
            <person name="Zusman T."/>
            <person name="Lifshitz Z."/>
            <person name="Cohen O."/>
            <person name="Gilbert J.A."/>
            <person name="Pupko T."/>
            <person name="Shuman H.A."/>
            <person name="Segal G."/>
        </authorList>
    </citation>
    <scope>NUCLEOTIDE SEQUENCE [LARGE SCALE GENOMIC DNA]</scope>
    <source>
        <strain evidence="6 8">CDC#72-OH-14</strain>
    </source>
</reference>
<evidence type="ECO:0000313" key="9">
    <source>
        <dbReference type="Proteomes" id="UP000255316"/>
    </source>
</evidence>
<protein>
    <submittedName>
        <fullName evidence="7">LysR family transcriptional regulator</fullName>
    </submittedName>
</protein>
<dbReference type="OrthoDB" id="5297026at2"/>
<dbReference type="PANTHER" id="PTHR30346:SF10">
    <property type="entry name" value="TRANSCRIPTIONAL REGULATOR OF OXIDATIVE STRESS OXYR"/>
    <property type="match status" value="1"/>
</dbReference>
<dbReference type="GO" id="GO:0032993">
    <property type="term" value="C:protein-DNA complex"/>
    <property type="evidence" value="ECO:0007669"/>
    <property type="project" value="TreeGrafter"/>
</dbReference>
<dbReference type="EMBL" id="LNXX01000035">
    <property type="protein sequence ID" value="KTC83913.1"/>
    <property type="molecule type" value="Genomic_DNA"/>
</dbReference>
<dbReference type="Proteomes" id="UP000255316">
    <property type="component" value="Unassembled WGS sequence"/>
</dbReference>
<accession>A0A378ING6</accession>
<keyword evidence="2" id="KW-0805">Transcription regulation</keyword>
<evidence type="ECO:0000259" key="5">
    <source>
        <dbReference type="PROSITE" id="PS50931"/>
    </source>
</evidence>
<name>A0A378ING6_9GAMM</name>
<evidence type="ECO:0000256" key="4">
    <source>
        <dbReference type="ARBA" id="ARBA00023163"/>
    </source>
</evidence>
<dbReference type="STRING" id="28085.Lcin_1993"/>
<dbReference type="RefSeq" id="WP_058465158.1">
    <property type="nucleotide sequence ID" value="NZ_CAAAHQ010000023.1"/>
</dbReference>
<comment type="similarity">
    <text evidence="1">Belongs to the LysR transcriptional regulatory family.</text>
</comment>
<dbReference type="GO" id="GO:0003677">
    <property type="term" value="F:DNA binding"/>
    <property type="evidence" value="ECO:0007669"/>
    <property type="project" value="UniProtKB-KW"/>
</dbReference>
<dbReference type="InterPro" id="IPR000847">
    <property type="entry name" value="LysR_HTH_N"/>
</dbReference>
<keyword evidence="8" id="KW-1185">Reference proteome</keyword>
<organism evidence="7 9">
    <name type="scientific">Legionella cincinnatiensis</name>
    <dbReference type="NCBI Taxonomy" id="28085"/>
    <lineage>
        <taxon>Bacteria</taxon>
        <taxon>Pseudomonadati</taxon>
        <taxon>Pseudomonadota</taxon>
        <taxon>Gammaproteobacteria</taxon>
        <taxon>Legionellales</taxon>
        <taxon>Legionellaceae</taxon>
        <taxon>Legionella</taxon>
    </lineage>
</organism>
<reference evidence="7 9" key="2">
    <citation type="submission" date="2018-06" db="EMBL/GenBank/DDBJ databases">
        <authorList>
            <consortium name="Pathogen Informatics"/>
            <person name="Doyle S."/>
        </authorList>
    </citation>
    <scope>NUCLEOTIDE SEQUENCE [LARGE SCALE GENOMIC DNA]</scope>
    <source>
        <strain evidence="7 9">NCTC12438</strain>
    </source>
</reference>
<evidence type="ECO:0000313" key="7">
    <source>
        <dbReference type="EMBL" id="STX36205.1"/>
    </source>
</evidence>
<dbReference type="Pfam" id="PF00126">
    <property type="entry name" value="HTH_1"/>
    <property type="match status" value="1"/>
</dbReference>
<dbReference type="Proteomes" id="UP000054854">
    <property type="component" value="Unassembled WGS sequence"/>
</dbReference>
<dbReference type="PROSITE" id="PS50931">
    <property type="entry name" value="HTH_LYSR"/>
    <property type="match status" value="1"/>
</dbReference>
<dbReference type="FunFam" id="1.10.10.10:FF:000001">
    <property type="entry name" value="LysR family transcriptional regulator"/>
    <property type="match status" value="1"/>
</dbReference>
<dbReference type="CDD" id="cd08411">
    <property type="entry name" value="PBP2_OxyR"/>
    <property type="match status" value="1"/>
</dbReference>
<evidence type="ECO:0000256" key="3">
    <source>
        <dbReference type="ARBA" id="ARBA00023125"/>
    </source>
</evidence>
<gene>
    <name evidence="7" type="primary">oxyR</name>
    <name evidence="6" type="ORF">Lcin_1993</name>
    <name evidence="7" type="ORF">NCTC12438_02835</name>
</gene>
<dbReference type="Pfam" id="PF03466">
    <property type="entry name" value="LysR_substrate"/>
    <property type="match status" value="1"/>
</dbReference>
<dbReference type="InterPro" id="IPR036388">
    <property type="entry name" value="WH-like_DNA-bd_sf"/>
</dbReference>
<dbReference type="EMBL" id="UGNX01000001">
    <property type="protein sequence ID" value="STX36205.1"/>
    <property type="molecule type" value="Genomic_DNA"/>
</dbReference>
<dbReference type="PANTHER" id="PTHR30346">
    <property type="entry name" value="TRANSCRIPTIONAL DUAL REGULATOR HCAR-RELATED"/>
    <property type="match status" value="1"/>
</dbReference>
<feature type="domain" description="HTH lysR-type" evidence="5">
    <location>
        <begin position="5"/>
        <end position="62"/>
    </location>
</feature>
<sequence length="309" mass="35099">MNKLISLKQLHYLITLYDHQHFGRAATACFISQSTLSAAITNLEETLDAQLLERDHKTFLFTSLGEEIVRRGRLMLQQNNELVDYAKNQGKAMQGKFYLGVIPTIAPFILNDLQVLCQQRYPDLSLFIREDTTDNVLNYLGEGKLDLVILALPYPTANFQTKILCNDYFKLVLPKSWLHQGFDTEITKLPENSIFLLEKEHCLTEHTLQACQLKESEKINSFFATSLHTLIQMVNHQPGITFLPNLAINSRILANTDLVAVPLKNDHPYRQIGVAWRATSHRIQSYNLFAELVAQIVAEKCADAVQGTP</sequence>
<dbReference type="InterPro" id="IPR036390">
    <property type="entry name" value="WH_DNA-bd_sf"/>
</dbReference>
<evidence type="ECO:0000313" key="6">
    <source>
        <dbReference type="EMBL" id="KTC83913.1"/>
    </source>
</evidence>
<dbReference type="Gene3D" id="3.40.190.10">
    <property type="entry name" value="Periplasmic binding protein-like II"/>
    <property type="match status" value="2"/>
</dbReference>
<evidence type="ECO:0000256" key="2">
    <source>
        <dbReference type="ARBA" id="ARBA00023015"/>
    </source>
</evidence>
<keyword evidence="4" id="KW-0804">Transcription</keyword>
<keyword evidence="3" id="KW-0238">DNA-binding</keyword>
<proteinExistence type="inferred from homology"/>
<dbReference type="GO" id="GO:0003700">
    <property type="term" value="F:DNA-binding transcription factor activity"/>
    <property type="evidence" value="ECO:0007669"/>
    <property type="project" value="InterPro"/>
</dbReference>
<evidence type="ECO:0000313" key="8">
    <source>
        <dbReference type="Proteomes" id="UP000054854"/>
    </source>
</evidence>
<dbReference type="SUPFAM" id="SSF46785">
    <property type="entry name" value="Winged helix' DNA-binding domain"/>
    <property type="match status" value="1"/>
</dbReference>
<dbReference type="SUPFAM" id="SSF53850">
    <property type="entry name" value="Periplasmic binding protein-like II"/>
    <property type="match status" value="1"/>
</dbReference>
<dbReference type="AlphaFoldDB" id="A0A378ING6"/>
<dbReference type="InterPro" id="IPR005119">
    <property type="entry name" value="LysR_subst-bd"/>
</dbReference>
<evidence type="ECO:0000256" key="1">
    <source>
        <dbReference type="ARBA" id="ARBA00009437"/>
    </source>
</evidence>